<gene>
    <name evidence="2" type="ORF">CUNI_LOCUS9504</name>
</gene>
<dbReference type="EMBL" id="CAJHNH020001657">
    <property type="protein sequence ID" value="CAG5123946.1"/>
    <property type="molecule type" value="Genomic_DNA"/>
</dbReference>
<evidence type="ECO:0000313" key="2">
    <source>
        <dbReference type="EMBL" id="CAG5123946.1"/>
    </source>
</evidence>
<dbReference type="AlphaFoldDB" id="A0A8S3ZA44"/>
<dbReference type="GO" id="GO:0004656">
    <property type="term" value="F:procollagen-proline 4-dioxygenase activity"/>
    <property type="evidence" value="ECO:0007669"/>
    <property type="project" value="InterPro"/>
</dbReference>
<dbReference type="OrthoDB" id="420380at2759"/>
<dbReference type="Gene3D" id="6.10.140.1460">
    <property type="match status" value="1"/>
</dbReference>
<proteinExistence type="predicted"/>
<feature type="domain" description="Prolyl 4-hydroxylase N-terminal" evidence="1">
    <location>
        <begin position="35"/>
        <end position="103"/>
    </location>
</feature>
<dbReference type="InterPro" id="IPR013547">
    <property type="entry name" value="P4H_N"/>
</dbReference>
<dbReference type="Proteomes" id="UP000678393">
    <property type="component" value="Unassembled WGS sequence"/>
</dbReference>
<reference evidence="2" key="1">
    <citation type="submission" date="2021-04" db="EMBL/GenBank/DDBJ databases">
        <authorList>
            <consortium name="Molecular Ecology Group"/>
        </authorList>
    </citation>
    <scope>NUCLEOTIDE SEQUENCE</scope>
</reference>
<feature type="non-terminal residue" evidence="2">
    <location>
        <position position="1"/>
    </location>
</feature>
<comment type="caution">
    <text evidence="2">The sequence shown here is derived from an EMBL/GenBank/DDBJ whole genome shotgun (WGS) entry which is preliminary data.</text>
</comment>
<evidence type="ECO:0000313" key="3">
    <source>
        <dbReference type="Proteomes" id="UP000678393"/>
    </source>
</evidence>
<sequence length="152" mass="17628">MQFQDMYSQTLLVAFVVVVVTTTAVNAEIFTSSLKVERMVMEEEHLLTEFKRYIDIQYEKLKAFSNFYSDRLRDVRLRKKADLNLKHPNSVYKIIKRFATDYAGVLGDQFAINLQNVYNLNALDMARGDYLGYQGPQLEVDDAYEIAQTAFT</sequence>
<dbReference type="Pfam" id="PF08336">
    <property type="entry name" value="P4Ha_N"/>
    <property type="match status" value="1"/>
</dbReference>
<name>A0A8S3ZA44_9EUPU</name>
<dbReference type="GO" id="GO:0005783">
    <property type="term" value="C:endoplasmic reticulum"/>
    <property type="evidence" value="ECO:0007669"/>
    <property type="project" value="InterPro"/>
</dbReference>
<keyword evidence="3" id="KW-1185">Reference proteome</keyword>
<accession>A0A8S3ZA44</accession>
<evidence type="ECO:0000259" key="1">
    <source>
        <dbReference type="Pfam" id="PF08336"/>
    </source>
</evidence>
<organism evidence="2 3">
    <name type="scientific">Candidula unifasciata</name>
    <dbReference type="NCBI Taxonomy" id="100452"/>
    <lineage>
        <taxon>Eukaryota</taxon>
        <taxon>Metazoa</taxon>
        <taxon>Spiralia</taxon>
        <taxon>Lophotrochozoa</taxon>
        <taxon>Mollusca</taxon>
        <taxon>Gastropoda</taxon>
        <taxon>Heterobranchia</taxon>
        <taxon>Euthyneura</taxon>
        <taxon>Panpulmonata</taxon>
        <taxon>Eupulmonata</taxon>
        <taxon>Stylommatophora</taxon>
        <taxon>Helicina</taxon>
        <taxon>Helicoidea</taxon>
        <taxon>Geomitridae</taxon>
        <taxon>Candidula</taxon>
    </lineage>
</organism>
<protein>
    <recommendedName>
        <fullName evidence="1">Prolyl 4-hydroxylase N-terminal domain-containing protein</fullName>
    </recommendedName>
</protein>